<dbReference type="GO" id="GO:0006817">
    <property type="term" value="P:phosphate ion transport"/>
    <property type="evidence" value="ECO:0007669"/>
    <property type="project" value="UniProtKB-KW"/>
</dbReference>
<dbReference type="PANTHER" id="PTHR42930">
    <property type="entry name" value="PHOSPHATE-SPECIFIC TRANSPORT SYSTEM ACCESSORY PROTEIN PHOU"/>
    <property type="match status" value="1"/>
</dbReference>
<dbReference type="InterPro" id="IPR038078">
    <property type="entry name" value="PhoU-like_sf"/>
</dbReference>
<evidence type="ECO:0000313" key="10">
    <source>
        <dbReference type="EMBL" id="GEP01580.1"/>
    </source>
</evidence>
<reference evidence="10 11" key="1">
    <citation type="submission" date="2019-07" db="EMBL/GenBank/DDBJ databases">
        <title>Whole genome shotgun sequence of Methylobacterium haplocladii NBRC 107714.</title>
        <authorList>
            <person name="Hosoyama A."/>
            <person name="Uohara A."/>
            <person name="Ohji S."/>
            <person name="Ichikawa N."/>
        </authorList>
    </citation>
    <scope>NUCLEOTIDE SEQUENCE [LARGE SCALE GENOMIC DNA]</scope>
    <source>
        <strain evidence="10 11">NBRC 107714</strain>
    </source>
</reference>
<organism evidence="10 11">
    <name type="scientific">Methylobacterium haplocladii</name>
    <dbReference type="NCBI Taxonomy" id="1176176"/>
    <lineage>
        <taxon>Bacteria</taxon>
        <taxon>Pseudomonadati</taxon>
        <taxon>Pseudomonadota</taxon>
        <taxon>Alphaproteobacteria</taxon>
        <taxon>Hyphomicrobiales</taxon>
        <taxon>Methylobacteriaceae</taxon>
        <taxon>Methylobacterium</taxon>
    </lineage>
</organism>
<dbReference type="AlphaFoldDB" id="A0A512IV49"/>
<name>A0A512IV49_9HYPH</name>
<keyword evidence="4 8" id="KW-0813">Transport</keyword>
<dbReference type="InterPro" id="IPR028366">
    <property type="entry name" value="PhoU"/>
</dbReference>
<dbReference type="RefSeq" id="WP_147082014.1">
    <property type="nucleotide sequence ID" value="NZ_BJZT01000045.1"/>
</dbReference>
<evidence type="ECO:0000256" key="1">
    <source>
        <dbReference type="ARBA" id="ARBA00004496"/>
    </source>
</evidence>
<evidence type="ECO:0000256" key="8">
    <source>
        <dbReference type="PIRNR" id="PIRNR003107"/>
    </source>
</evidence>
<dbReference type="EMBL" id="BJZT01000045">
    <property type="protein sequence ID" value="GEP01580.1"/>
    <property type="molecule type" value="Genomic_DNA"/>
</dbReference>
<keyword evidence="5 8" id="KW-0963">Cytoplasm</keyword>
<evidence type="ECO:0000313" key="11">
    <source>
        <dbReference type="Proteomes" id="UP000321258"/>
    </source>
</evidence>
<gene>
    <name evidence="10" type="primary">phoU</name>
    <name evidence="10" type="ORF">MHA02_39670</name>
</gene>
<comment type="subcellular location">
    <subcellularLocation>
        <location evidence="1 8">Cytoplasm</location>
    </subcellularLocation>
</comment>
<evidence type="ECO:0000256" key="4">
    <source>
        <dbReference type="ARBA" id="ARBA00022448"/>
    </source>
</evidence>
<dbReference type="InterPro" id="IPR026022">
    <property type="entry name" value="PhoU_dom"/>
</dbReference>
<protein>
    <recommendedName>
        <fullName evidence="8">Phosphate-specific transport system accessory protein PhoU</fullName>
    </recommendedName>
</protein>
<dbReference type="Pfam" id="PF01895">
    <property type="entry name" value="PhoU"/>
    <property type="match status" value="2"/>
</dbReference>
<comment type="function">
    <text evidence="7 8">Plays a role in the regulation of phosphate uptake.</text>
</comment>
<comment type="caution">
    <text evidence="10">The sequence shown here is derived from an EMBL/GenBank/DDBJ whole genome shotgun (WGS) entry which is preliminary data.</text>
</comment>
<feature type="domain" description="PhoU" evidence="9">
    <location>
        <begin position="124"/>
        <end position="208"/>
    </location>
</feature>
<dbReference type="PANTHER" id="PTHR42930:SF3">
    <property type="entry name" value="PHOSPHATE-SPECIFIC TRANSPORT SYSTEM ACCESSORY PROTEIN PHOU"/>
    <property type="match status" value="1"/>
</dbReference>
<accession>A0A512IV49</accession>
<dbReference type="PIRSF" id="PIRSF003107">
    <property type="entry name" value="PhoU"/>
    <property type="match status" value="1"/>
</dbReference>
<evidence type="ECO:0000256" key="3">
    <source>
        <dbReference type="ARBA" id="ARBA00011738"/>
    </source>
</evidence>
<dbReference type="Proteomes" id="UP000321258">
    <property type="component" value="Unassembled WGS sequence"/>
</dbReference>
<feature type="domain" description="PhoU" evidence="9">
    <location>
        <begin position="20"/>
        <end position="108"/>
    </location>
</feature>
<dbReference type="GO" id="GO:0005737">
    <property type="term" value="C:cytoplasm"/>
    <property type="evidence" value="ECO:0007669"/>
    <property type="project" value="UniProtKB-SubCell"/>
</dbReference>
<keyword evidence="6 8" id="KW-0592">Phosphate transport</keyword>
<comment type="subunit">
    <text evidence="3 8">Homodimer.</text>
</comment>
<dbReference type="SUPFAM" id="SSF109755">
    <property type="entry name" value="PhoU-like"/>
    <property type="match status" value="1"/>
</dbReference>
<dbReference type="NCBIfam" id="TIGR02135">
    <property type="entry name" value="phoU_full"/>
    <property type="match status" value="1"/>
</dbReference>
<evidence type="ECO:0000259" key="9">
    <source>
        <dbReference type="Pfam" id="PF01895"/>
    </source>
</evidence>
<evidence type="ECO:0000256" key="5">
    <source>
        <dbReference type="ARBA" id="ARBA00022490"/>
    </source>
</evidence>
<keyword evidence="11" id="KW-1185">Reference proteome</keyword>
<evidence type="ECO:0000256" key="2">
    <source>
        <dbReference type="ARBA" id="ARBA00008107"/>
    </source>
</evidence>
<dbReference type="Gene3D" id="1.20.58.220">
    <property type="entry name" value="Phosphate transport system protein phou homolog 2, domain 2"/>
    <property type="match status" value="1"/>
</dbReference>
<dbReference type="OrthoDB" id="9814256at2"/>
<sequence length="237" mass="26585">MPDHIVSSYDQDLEDLRRQIAEMGGVAEKMMTDATVALVRRDTTLAQAVIAADKRLDLLQREIEERSVLLIARRQPLAIDLRETISGIRVSGDLERIGDLAKNIAKRVVAIADQTQPQKIVLGVEHMSDLVQEQLKDVLDAYSSRNLDAAHDVWERDGAIDALYNSLFRELLTYMMEDPRNISFCTHLLFCAKNVERIGDHTTNIAETIHYLVTGETLAGERPKNDASNYATVEPSV</sequence>
<dbReference type="GO" id="GO:0045936">
    <property type="term" value="P:negative regulation of phosphate metabolic process"/>
    <property type="evidence" value="ECO:0007669"/>
    <property type="project" value="InterPro"/>
</dbReference>
<evidence type="ECO:0000256" key="6">
    <source>
        <dbReference type="ARBA" id="ARBA00022592"/>
    </source>
</evidence>
<dbReference type="FunFam" id="1.20.58.220:FF:000004">
    <property type="entry name" value="Phosphate-specific transport system accessory protein PhoU"/>
    <property type="match status" value="1"/>
</dbReference>
<dbReference type="GO" id="GO:0030643">
    <property type="term" value="P:intracellular phosphate ion homeostasis"/>
    <property type="evidence" value="ECO:0007669"/>
    <property type="project" value="InterPro"/>
</dbReference>
<comment type="similarity">
    <text evidence="2 8">Belongs to the PhoU family.</text>
</comment>
<proteinExistence type="inferred from homology"/>
<evidence type="ECO:0000256" key="7">
    <source>
        <dbReference type="ARBA" id="ARBA00056181"/>
    </source>
</evidence>